<protein>
    <submittedName>
        <fullName evidence="1">Uncharacterized protein</fullName>
    </submittedName>
</protein>
<reference evidence="2" key="1">
    <citation type="submission" date="2017-08" db="EMBL/GenBank/DDBJ databases">
        <authorList>
            <person name="de Groot N.N."/>
        </authorList>
    </citation>
    <scope>NUCLEOTIDE SEQUENCE [LARGE SCALE GENOMIC DNA]</scope>
</reference>
<keyword evidence="2" id="KW-1185">Reference proteome</keyword>
<name>A0A2D1A247_9CAUD</name>
<organism evidence="1 2">
    <name type="scientific">Rhodococcus phage Trina</name>
    <dbReference type="NCBI Taxonomy" id="2027905"/>
    <lineage>
        <taxon>Viruses</taxon>
        <taxon>Duplodnaviria</taxon>
        <taxon>Heunggongvirae</taxon>
        <taxon>Uroviricota</taxon>
        <taxon>Caudoviricetes</taxon>
        <taxon>Trinavirus</taxon>
        <taxon>Trinavirus trina</taxon>
    </lineage>
</organism>
<accession>A0A2D1A247</accession>
<sequence>MKYPNGILVEKGGWVYRVANDTLIPLSSWRAVESWQQPILVGEEDLLDGYTVSSAKLGFRPASVVESFTTGKKYFIEGTVKRLISNPDFWELGFNEWENLICSDDEINFHADGEPLV</sequence>
<proteinExistence type="predicted"/>
<evidence type="ECO:0000313" key="1">
    <source>
        <dbReference type="EMBL" id="ASZ74902.1"/>
    </source>
</evidence>
<gene>
    <name evidence="1" type="ORF">SEA_TRINA_88</name>
</gene>
<dbReference type="EMBL" id="MF668286">
    <property type="protein sequence ID" value="ASZ74902.1"/>
    <property type="molecule type" value="Genomic_DNA"/>
</dbReference>
<dbReference type="SMR" id="A0A2D1A247"/>
<dbReference type="OrthoDB" id="15000at10239"/>
<evidence type="ECO:0000313" key="2">
    <source>
        <dbReference type="Proteomes" id="UP000231419"/>
    </source>
</evidence>
<dbReference type="Proteomes" id="UP000231419">
    <property type="component" value="Segment"/>
</dbReference>